<evidence type="ECO:0000313" key="3">
    <source>
        <dbReference type="Proteomes" id="UP001596135"/>
    </source>
</evidence>
<comment type="caution">
    <text evidence="2">The sequence shown here is derived from an EMBL/GenBank/DDBJ whole genome shotgun (WGS) entry which is preliminary data.</text>
</comment>
<evidence type="ECO:0008006" key="4">
    <source>
        <dbReference type="Google" id="ProtNLM"/>
    </source>
</evidence>
<evidence type="ECO:0000313" key="2">
    <source>
        <dbReference type="EMBL" id="MFC6045027.1"/>
    </source>
</evidence>
<gene>
    <name evidence="2" type="ORF">ACFPYL_18210</name>
</gene>
<name>A0ABW1LP23_9ACTN</name>
<dbReference type="EMBL" id="JBHSRJ010000008">
    <property type="protein sequence ID" value="MFC6045027.1"/>
    <property type="molecule type" value="Genomic_DNA"/>
</dbReference>
<reference evidence="3" key="1">
    <citation type="journal article" date="2019" name="Int. J. Syst. Evol. Microbiol.">
        <title>The Global Catalogue of Microorganisms (GCM) 10K type strain sequencing project: providing services to taxonomists for standard genome sequencing and annotation.</title>
        <authorList>
            <consortium name="The Broad Institute Genomics Platform"/>
            <consortium name="The Broad Institute Genome Sequencing Center for Infectious Disease"/>
            <person name="Wu L."/>
            <person name="Ma J."/>
        </authorList>
    </citation>
    <scope>NUCLEOTIDE SEQUENCE [LARGE SCALE GENOMIC DNA]</scope>
    <source>
        <strain evidence="3">CCUG 54522</strain>
    </source>
</reference>
<organism evidence="2 3">
    <name type="scientific">Nocardioides hankookensis</name>
    <dbReference type="NCBI Taxonomy" id="443157"/>
    <lineage>
        <taxon>Bacteria</taxon>
        <taxon>Bacillati</taxon>
        <taxon>Actinomycetota</taxon>
        <taxon>Actinomycetes</taxon>
        <taxon>Propionibacteriales</taxon>
        <taxon>Nocardioidaceae</taxon>
        <taxon>Nocardioides</taxon>
    </lineage>
</organism>
<keyword evidence="1" id="KW-0732">Signal</keyword>
<protein>
    <recommendedName>
        <fullName evidence="4">Bacterial Ig domain-containing protein</fullName>
    </recommendedName>
</protein>
<dbReference type="RefSeq" id="WP_379157477.1">
    <property type="nucleotide sequence ID" value="NZ_JBHSRJ010000008.1"/>
</dbReference>
<feature type="signal peptide" evidence="1">
    <location>
        <begin position="1"/>
        <end position="28"/>
    </location>
</feature>
<proteinExistence type="predicted"/>
<dbReference type="Proteomes" id="UP001596135">
    <property type="component" value="Unassembled WGS sequence"/>
</dbReference>
<keyword evidence="3" id="KW-1185">Reference proteome</keyword>
<feature type="chain" id="PRO_5045181651" description="Bacterial Ig domain-containing protein" evidence="1">
    <location>
        <begin position="29"/>
        <end position="236"/>
    </location>
</feature>
<evidence type="ECO:0000256" key="1">
    <source>
        <dbReference type="SAM" id="SignalP"/>
    </source>
</evidence>
<sequence>MRVRRHLGSLLIAALATTTLSVVGTAGAASAATVAPTRVVMKLSQNTAEANDKISVTGEVQGQASDGSWGTLPYGTGSATLQFLPKGSSTWRTIETDDQGYSFYFYSVRVTGPGTFRVAYGGGTYDSNYDGTPEYQFTASSSDKTPRVTRKLSYKEVPGRKTGIQGKIAPKAKVKIVVLKKVGKKYKHFRTLHSARNGAFKVVLPAPRRGKWFWRINFMGSKGFATSVVSGHTYSY</sequence>
<accession>A0ABW1LP23</accession>